<dbReference type="STRING" id="930117.SAMN05216225_103030"/>
<dbReference type="InterPro" id="IPR018672">
    <property type="entry name" value="DUF2140"/>
</dbReference>
<evidence type="ECO:0000313" key="2">
    <source>
        <dbReference type="EMBL" id="SHG39640.1"/>
    </source>
</evidence>
<keyword evidence="1" id="KW-0472">Membrane</keyword>
<dbReference type="EMBL" id="FQVW01000030">
    <property type="protein sequence ID" value="SHG39640.1"/>
    <property type="molecule type" value="Genomic_DNA"/>
</dbReference>
<name>A0A1M5JH96_9BACI</name>
<dbReference type="Proteomes" id="UP000183988">
    <property type="component" value="Unassembled WGS sequence"/>
</dbReference>
<dbReference type="OrthoDB" id="2412610at2"/>
<organism evidence="2 3">
    <name type="scientific">Ornithinibacillus halophilus</name>
    <dbReference type="NCBI Taxonomy" id="930117"/>
    <lineage>
        <taxon>Bacteria</taxon>
        <taxon>Bacillati</taxon>
        <taxon>Bacillota</taxon>
        <taxon>Bacilli</taxon>
        <taxon>Bacillales</taxon>
        <taxon>Bacillaceae</taxon>
        <taxon>Ornithinibacillus</taxon>
    </lineage>
</organism>
<dbReference type="AlphaFoldDB" id="A0A1M5JH96"/>
<evidence type="ECO:0000256" key="1">
    <source>
        <dbReference type="SAM" id="Phobius"/>
    </source>
</evidence>
<keyword evidence="3" id="KW-1185">Reference proteome</keyword>
<dbReference type="Pfam" id="PF09911">
    <property type="entry name" value="DUF2140"/>
    <property type="match status" value="1"/>
</dbReference>
<gene>
    <name evidence="2" type="ORF">SAMN05216225_103030</name>
</gene>
<proteinExistence type="predicted"/>
<sequence length="210" mass="23985">MTEQGEGKKNKWKQWFFTLLAFNIIVLFSLVVLIYWPVSAPDLPEQQSVQKPESSEFIIRTTKNNLTDLVNAYLDELLKNSKHQYQVVLEDDVHLVGELPAFSTTVPVSIRLEPIVQENGDVILKQKNISLGLLELPNQKIMGYMNKYLPLPEWVVINAKEEEIYVAVTEMDIRSNFEVSVEHIDLGANHLAFKLNVPYETLGIEGDSNK</sequence>
<evidence type="ECO:0000313" key="3">
    <source>
        <dbReference type="Proteomes" id="UP000183988"/>
    </source>
</evidence>
<accession>A0A1M5JH96</accession>
<keyword evidence="1" id="KW-0812">Transmembrane</keyword>
<dbReference type="RefSeq" id="WP_072891144.1">
    <property type="nucleotide sequence ID" value="NZ_FQVW01000030.1"/>
</dbReference>
<protein>
    <submittedName>
        <fullName evidence="2">Uncharacterized protein YpmS</fullName>
    </submittedName>
</protein>
<feature type="transmembrane region" description="Helical" evidence="1">
    <location>
        <begin position="15"/>
        <end position="38"/>
    </location>
</feature>
<reference evidence="2 3" key="1">
    <citation type="submission" date="2016-11" db="EMBL/GenBank/DDBJ databases">
        <authorList>
            <person name="Jaros S."/>
            <person name="Januszkiewicz K."/>
            <person name="Wedrychowicz H."/>
        </authorList>
    </citation>
    <scope>NUCLEOTIDE SEQUENCE [LARGE SCALE GENOMIC DNA]</scope>
    <source>
        <strain evidence="2 3">IBRC-M 10683</strain>
    </source>
</reference>
<keyword evidence="1" id="KW-1133">Transmembrane helix</keyword>